<organism evidence="1 2">
    <name type="scientific">Lactuca saligna</name>
    <name type="common">Willowleaf lettuce</name>
    <dbReference type="NCBI Taxonomy" id="75948"/>
    <lineage>
        <taxon>Eukaryota</taxon>
        <taxon>Viridiplantae</taxon>
        <taxon>Streptophyta</taxon>
        <taxon>Embryophyta</taxon>
        <taxon>Tracheophyta</taxon>
        <taxon>Spermatophyta</taxon>
        <taxon>Magnoliopsida</taxon>
        <taxon>eudicotyledons</taxon>
        <taxon>Gunneridae</taxon>
        <taxon>Pentapetalae</taxon>
        <taxon>asterids</taxon>
        <taxon>campanulids</taxon>
        <taxon>Asterales</taxon>
        <taxon>Asteraceae</taxon>
        <taxon>Cichorioideae</taxon>
        <taxon>Cichorieae</taxon>
        <taxon>Lactucinae</taxon>
        <taxon>Lactuca</taxon>
    </lineage>
</organism>
<dbReference type="PANTHER" id="PTHR33972">
    <property type="entry name" value="EXPRESSED PROTEIN"/>
    <property type="match status" value="1"/>
</dbReference>
<gene>
    <name evidence="1" type="ORF">LSALG_LOCUS32759</name>
</gene>
<proteinExistence type="predicted"/>
<evidence type="ECO:0000313" key="2">
    <source>
        <dbReference type="Proteomes" id="UP001177003"/>
    </source>
</evidence>
<sequence>MARLFSQTLIRTTSSASNSLQTFKLSISQQHRFASQSGKSQLIEVDLESDSDVEVLGLRKLEDAIHSIIVRQSAPDWLPFVPGSSYWVPPRRHRPDSHGIISVLRKFSKPLTDEESMSISSSRGWPSSAYFIEGTSVMQPLTMEMEAEVDDEFISTISPEIFQTRFLL</sequence>
<dbReference type="EMBL" id="OX465083">
    <property type="protein sequence ID" value="CAI9293749.1"/>
    <property type="molecule type" value="Genomic_DNA"/>
</dbReference>
<reference evidence="1" key="1">
    <citation type="submission" date="2023-04" db="EMBL/GenBank/DDBJ databases">
        <authorList>
            <person name="Vijverberg K."/>
            <person name="Xiong W."/>
            <person name="Schranz E."/>
        </authorList>
    </citation>
    <scope>NUCLEOTIDE SEQUENCE</scope>
</reference>
<keyword evidence="2" id="KW-1185">Reference proteome</keyword>
<evidence type="ECO:0000313" key="1">
    <source>
        <dbReference type="EMBL" id="CAI9293749.1"/>
    </source>
</evidence>
<accession>A0AA35ZKC9</accession>
<dbReference type="Proteomes" id="UP001177003">
    <property type="component" value="Chromosome 7"/>
</dbReference>
<dbReference type="AlphaFoldDB" id="A0AA35ZKC9"/>
<name>A0AA35ZKC9_LACSI</name>
<protein>
    <submittedName>
        <fullName evidence="1">Uncharacterized protein</fullName>
    </submittedName>
</protein>
<dbReference type="PANTHER" id="PTHR33972:SF2">
    <property type="entry name" value="OS04G0606700 PROTEIN"/>
    <property type="match status" value="1"/>
</dbReference>